<evidence type="ECO:0000256" key="4">
    <source>
        <dbReference type="SAM" id="Coils"/>
    </source>
</evidence>
<evidence type="ECO:0000313" key="7">
    <source>
        <dbReference type="Proteomes" id="UP000224006"/>
    </source>
</evidence>
<dbReference type="Proteomes" id="UP000224006">
    <property type="component" value="Chromosome I"/>
</dbReference>
<keyword evidence="7" id="KW-1185">Reference proteome</keyword>
<dbReference type="OrthoDB" id="5592979at2759"/>
<dbReference type="STRING" id="94643.A0A2A9MNM6"/>
<gene>
    <name evidence="6" type="ORF">BESB_005120</name>
</gene>
<dbReference type="GO" id="GO:0006900">
    <property type="term" value="P:vesicle budding from membrane"/>
    <property type="evidence" value="ECO:0007669"/>
    <property type="project" value="TreeGrafter"/>
</dbReference>
<proteinExistence type="inferred from homology"/>
<dbReference type="Gene3D" id="1.10.287.1060">
    <property type="entry name" value="ESAT-6-like"/>
    <property type="match status" value="1"/>
</dbReference>
<dbReference type="GO" id="GO:0000815">
    <property type="term" value="C:ESCRT III complex"/>
    <property type="evidence" value="ECO:0007669"/>
    <property type="project" value="TreeGrafter"/>
</dbReference>
<evidence type="ECO:0000256" key="2">
    <source>
        <dbReference type="ARBA" id="ARBA00006190"/>
    </source>
</evidence>
<feature type="compositionally biased region" description="Polar residues" evidence="5">
    <location>
        <begin position="329"/>
        <end position="338"/>
    </location>
</feature>
<organism evidence="6 7">
    <name type="scientific">Besnoitia besnoiti</name>
    <name type="common">Apicomplexan protozoan</name>
    <dbReference type="NCBI Taxonomy" id="94643"/>
    <lineage>
        <taxon>Eukaryota</taxon>
        <taxon>Sar</taxon>
        <taxon>Alveolata</taxon>
        <taxon>Apicomplexa</taxon>
        <taxon>Conoidasida</taxon>
        <taxon>Coccidia</taxon>
        <taxon>Eucoccidiorida</taxon>
        <taxon>Eimeriorina</taxon>
        <taxon>Sarcocystidae</taxon>
        <taxon>Besnoitia</taxon>
    </lineage>
</organism>
<dbReference type="VEuPathDB" id="ToxoDB:BESB_005120"/>
<keyword evidence="4" id="KW-0175">Coiled coil</keyword>
<dbReference type="AlphaFoldDB" id="A0A2A9MNM6"/>
<name>A0A2A9MNM6_BESBE</name>
<dbReference type="RefSeq" id="XP_029222180.1">
    <property type="nucleotide sequence ID" value="XM_029359267.1"/>
</dbReference>
<dbReference type="GeneID" id="40305575"/>
<feature type="coiled-coil region" evidence="4">
    <location>
        <begin position="36"/>
        <end position="63"/>
    </location>
</feature>
<comment type="caution">
    <text evidence="6">The sequence shown here is derived from an EMBL/GenBank/DDBJ whole genome shotgun (WGS) entry which is preliminary data.</text>
</comment>
<dbReference type="Pfam" id="PF03357">
    <property type="entry name" value="Snf7"/>
    <property type="match status" value="1"/>
</dbReference>
<feature type="region of interest" description="Disordered" evidence="5">
    <location>
        <begin position="313"/>
        <end position="338"/>
    </location>
</feature>
<evidence type="ECO:0000256" key="3">
    <source>
        <dbReference type="ARBA" id="ARBA00022753"/>
    </source>
</evidence>
<dbReference type="GO" id="GO:0005771">
    <property type="term" value="C:multivesicular body"/>
    <property type="evidence" value="ECO:0007669"/>
    <property type="project" value="TreeGrafter"/>
</dbReference>
<evidence type="ECO:0000256" key="5">
    <source>
        <dbReference type="SAM" id="MobiDB-lite"/>
    </source>
</evidence>
<feature type="region of interest" description="Disordered" evidence="5">
    <location>
        <begin position="1"/>
        <end position="28"/>
    </location>
</feature>
<feature type="region of interest" description="Disordered" evidence="5">
    <location>
        <begin position="392"/>
        <end position="426"/>
    </location>
</feature>
<comment type="similarity">
    <text evidence="2">Belongs to the SNF7 family.</text>
</comment>
<evidence type="ECO:0000256" key="1">
    <source>
        <dbReference type="ARBA" id="ARBA00004177"/>
    </source>
</evidence>
<dbReference type="KEGG" id="bbes:BESB_005120"/>
<dbReference type="InterPro" id="IPR005024">
    <property type="entry name" value="Snf7_fam"/>
</dbReference>
<dbReference type="EMBL" id="NWUJ01000001">
    <property type="protein sequence ID" value="PFH38171.1"/>
    <property type="molecule type" value="Genomic_DNA"/>
</dbReference>
<dbReference type="PANTHER" id="PTHR22761:SF10">
    <property type="entry name" value="GH13992P"/>
    <property type="match status" value="1"/>
</dbReference>
<sequence length="459" mass="49080">MMRLIFGRSGSGKLKEEETPIGPADPTATSDLAEAIHRNKEAIETLEKRQQHIEKKIRIQETSARERVASGDRRGALLCLRRKKLFEQDLEQVLTSRLTLETQIVTLEAAHTQQLAVQAIAGAAKAHRNFSQKLSIGKIDRLLDDIQEQQDLQQEVTQVLAQGLPPLDDAELQRELTAMEATEIENRVLQTTCTAPSVPVGDPAAAVPTLLQYPQGSALASGEQERVDASCASLRFSALGARAPRSTYAPSHDKAAVSVSERKEAFQTQAYSTSAPLPSFSRVLTSPQRSSHSGEGSCARIAVAAAEGGVRTFPSAQKSGSSGLGQPTGGRSASCGSATASPFSTLAPTTDYGANNRHLSAYASSLAESPQLQTQRWLVSEEEQKGHRSLLFERGGDRVSEAPGSLVGGRAGLNRQDSRGSFSHAQGPTLLGAVGAALRTRETLSDEDQLRILMSQIGP</sequence>
<dbReference type="GO" id="GO:0032511">
    <property type="term" value="P:late endosome to vacuole transport via multivesicular body sorting pathway"/>
    <property type="evidence" value="ECO:0007669"/>
    <property type="project" value="TreeGrafter"/>
</dbReference>
<protein>
    <submittedName>
        <fullName evidence="6">SNF7 family protein</fullName>
    </submittedName>
</protein>
<comment type="subcellular location">
    <subcellularLocation>
        <location evidence="1">Endosome</location>
    </subcellularLocation>
</comment>
<dbReference type="GO" id="GO:0009898">
    <property type="term" value="C:cytoplasmic side of plasma membrane"/>
    <property type="evidence" value="ECO:0007669"/>
    <property type="project" value="TreeGrafter"/>
</dbReference>
<accession>A0A2A9MNM6</accession>
<keyword evidence="3" id="KW-0967">Endosome</keyword>
<dbReference type="PANTHER" id="PTHR22761">
    <property type="entry name" value="CHARGED MULTIVESICULAR BODY PROTEIN"/>
    <property type="match status" value="1"/>
</dbReference>
<evidence type="ECO:0000313" key="6">
    <source>
        <dbReference type="EMBL" id="PFH38171.1"/>
    </source>
</evidence>
<reference evidence="6 7" key="1">
    <citation type="submission" date="2017-09" db="EMBL/GenBank/DDBJ databases">
        <title>Genome sequencing of Besnoitia besnoiti strain Bb-Ger1.</title>
        <authorList>
            <person name="Schares G."/>
            <person name="Venepally P."/>
            <person name="Lorenzi H.A."/>
        </authorList>
    </citation>
    <scope>NUCLEOTIDE SEQUENCE [LARGE SCALE GENOMIC DNA]</scope>
    <source>
        <strain evidence="6 7">Bb-Ger1</strain>
    </source>
</reference>